<dbReference type="Gene3D" id="3.20.20.450">
    <property type="entry name" value="EAL domain"/>
    <property type="match status" value="1"/>
</dbReference>
<evidence type="ECO:0000313" key="4">
    <source>
        <dbReference type="EMBL" id="GID70298.1"/>
    </source>
</evidence>
<protein>
    <recommendedName>
        <fullName evidence="6">EAL domain-containing protein</fullName>
    </recommendedName>
</protein>
<dbReference type="InterPro" id="IPR035919">
    <property type="entry name" value="EAL_sf"/>
</dbReference>
<dbReference type="PROSITE" id="PS50887">
    <property type="entry name" value="GGDEF"/>
    <property type="match status" value="1"/>
</dbReference>
<evidence type="ECO:0000259" key="2">
    <source>
        <dbReference type="PROSITE" id="PS50883"/>
    </source>
</evidence>
<dbReference type="AlphaFoldDB" id="A0A919MA98"/>
<dbReference type="FunFam" id="3.20.20.450:FF:000001">
    <property type="entry name" value="Cyclic di-GMP phosphodiesterase yahA"/>
    <property type="match status" value="1"/>
</dbReference>
<reference evidence="4" key="1">
    <citation type="submission" date="2021-01" db="EMBL/GenBank/DDBJ databases">
        <title>Whole genome shotgun sequence of Actinoplanes cyaneus NBRC 14990.</title>
        <authorList>
            <person name="Komaki H."/>
            <person name="Tamura T."/>
        </authorList>
    </citation>
    <scope>NUCLEOTIDE SEQUENCE</scope>
    <source>
        <strain evidence="4">NBRC 14990</strain>
    </source>
</reference>
<proteinExistence type="predicted"/>
<feature type="domain" description="GGDEF" evidence="3">
    <location>
        <begin position="1"/>
        <end position="25"/>
    </location>
</feature>
<name>A0A919MA98_9ACTN</name>
<dbReference type="PANTHER" id="PTHR33121">
    <property type="entry name" value="CYCLIC DI-GMP PHOSPHODIESTERASE PDEF"/>
    <property type="match status" value="1"/>
</dbReference>
<dbReference type="Proteomes" id="UP000619479">
    <property type="component" value="Unassembled WGS sequence"/>
</dbReference>
<dbReference type="CDD" id="cd01948">
    <property type="entry name" value="EAL"/>
    <property type="match status" value="1"/>
</dbReference>
<accession>A0A919MA98</accession>
<dbReference type="SUPFAM" id="SSF141868">
    <property type="entry name" value="EAL domain-like"/>
    <property type="match status" value="1"/>
</dbReference>
<evidence type="ECO:0000259" key="3">
    <source>
        <dbReference type="PROSITE" id="PS50887"/>
    </source>
</evidence>
<feature type="region of interest" description="Disordered" evidence="1">
    <location>
        <begin position="273"/>
        <end position="300"/>
    </location>
</feature>
<dbReference type="EMBL" id="BOMH01000073">
    <property type="protein sequence ID" value="GID70298.1"/>
    <property type="molecule type" value="Genomic_DNA"/>
</dbReference>
<dbReference type="InterPro" id="IPR000160">
    <property type="entry name" value="GGDEF_dom"/>
</dbReference>
<dbReference type="InterPro" id="IPR050706">
    <property type="entry name" value="Cyclic-di-GMP_PDE-like"/>
</dbReference>
<dbReference type="GO" id="GO:0071111">
    <property type="term" value="F:cyclic-guanylate-specific phosphodiesterase activity"/>
    <property type="evidence" value="ECO:0007669"/>
    <property type="project" value="InterPro"/>
</dbReference>
<dbReference type="PANTHER" id="PTHR33121:SF70">
    <property type="entry name" value="SIGNALING PROTEIN YKOW"/>
    <property type="match status" value="1"/>
</dbReference>
<evidence type="ECO:0000256" key="1">
    <source>
        <dbReference type="SAM" id="MobiDB-lite"/>
    </source>
</evidence>
<evidence type="ECO:0000313" key="5">
    <source>
        <dbReference type="Proteomes" id="UP000619479"/>
    </source>
</evidence>
<feature type="domain" description="EAL" evidence="2">
    <location>
        <begin position="34"/>
        <end position="289"/>
    </location>
</feature>
<dbReference type="SMART" id="SM00052">
    <property type="entry name" value="EAL"/>
    <property type="match status" value="1"/>
</dbReference>
<keyword evidence="5" id="KW-1185">Reference proteome</keyword>
<dbReference type="PROSITE" id="PS50883">
    <property type="entry name" value="EAL"/>
    <property type="match status" value="1"/>
</dbReference>
<organism evidence="4 5">
    <name type="scientific">Actinoplanes cyaneus</name>
    <dbReference type="NCBI Taxonomy" id="52696"/>
    <lineage>
        <taxon>Bacteria</taxon>
        <taxon>Bacillati</taxon>
        <taxon>Actinomycetota</taxon>
        <taxon>Actinomycetes</taxon>
        <taxon>Micromonosporales</taxon>
        <taxon>Micromonosporaceae</taxon>
        <taxon>Actinoplanes</taxon>
    </lineage>
</organism>
<evidence type="ECO:0008006" key="6">
    <source>
        <dbReference type="Google" id="ProtNLM"/>
    </source>
</evidence>
<dbReference type="Pfam" id="PF00563">
    <property type="entry name" value="EAL"/>
    <property type="match status" value="1"/>
</dbReference>
<sequence>MLRNADLAMYAAKRQGRNAYALFEPAMYASVIGEAQRRLEIEHALAHEQFVVHYQPVVDLRTRQLIGVEALVRWRHPARGLLGPQEFIDNTEVSGLIIPLGRWVLQQACQQLSRWQQSRGEHTFTMNVNLSARQFQYPGLVSDVRQAIEQAGIDAHCLTLELTESILLDDVDAAIETLQTLRQLGVRLAIDDFGTGYSSLNYLKRLQVDILKIDRTFISYVATDADDKALVEAVVNMARALRLRTVAEGIETDDQREMLRLLGCDHGQGFLFGRPAGPTPSPRCSTPRPRHIRPAPPEPPAVLASTRLVRAVAAGAAERRRATAADVRQDRVDRRLAVRPSLLAAPPLIGRDITSNRRPDEADGPCISIARRLGVSPASLLRAAGVPVAADQPARLRVITAVAAASREMPLSAASRRSSR</sequence>
<gene>
    <name evidence="4" type="ORF">Acy02nite_81790</name>
</gene>
<comment type="caution">
    <text evidence="4">The sequence shown here is derived from an EMBL/GenBank/DDBJ whole genome shotgun (WGS) entry which is preliminary data.</text>
</comment>
<dbReference type="InterPro" id="IPR001633">
    <property type="entry name" value="EAL_dom"/>
</dbReference>